<evidence type="ECO:0000259" key="4">
    <source>
        <dbReference type="Pfam" id="PF21197"/>
    </source>
</evidence>
<sequence>MAAAAGSSPDLPRVTGRDVRDGLLARAEAARKAERFAEALGIYQHLLAADPRDDVAYRMQAITLADLGAAYRADELRRRQPADFADWQRDRIEGDRVARMIGWGMAYPENADDPNAELRRAYDALLELKARPDRTQWEQTRLRMDALTALNALGRYQETVDEYEALVREGVDLPAYAHGPAGDSYLALHRPEDAQEALEKAVALNPSDVDTRILLAYAYLEQERFDRALPMMRELVASQPAWIERAGVEMDQANWKRFRAEMAYGQMISFGDDNARAQEIIEPLVRIAPNRAGTQAAMGALMYRRGHPTQALERYDMALTLDPRERDAEIGRVSALYEIGEIDAAMDANRQVQSRYPKDLHAQRLQKEIWLRNGPMGRIGWVKGRNDAETAAGSPFGIEDHRFNFETWTPLLKNRWRVGIVGDTVDAHFQPDTVRYRRIGGALDYRHGKFGFRLSSYNVDEPNKDDAWTVDAGWFLSDTWTLRAQVAENDVDTSLQARRAGIQADSASLMASWRPNDLGAIDMRIKHLRYDDGNERDQLSAFGRWRLYTSPHLMIDGLGSLWLSRGSRDDAPYFNPSRDAMATVGVRFNHLIWRRYDAYLRQRLELQAGPYWQEGFGTKWVPSVAYRHEWRPALGHTFEYGVSWAKPVYDGGRERRIAFELAYRWGF</sequence>
<evidence type="ECO:0000256" key="1">
    <source>
        <dbReference type="ARBA" id="ARBA00022737"/>
    </source>
</evidence>
<keyword evidence="2 3" id="KW-0802">TPR repeat</keyword>
<dbReference type="InterPro" id="IPR051685">
    <property type="entry name" value="Ycf3/AcsC/BcsC/TPR_MFPF"/>
</dbReference>
<reference evidence="6" key="1">
    <citation type="journal article" date="2019" name="Int. J. Syst. Evol. Microbiol.">
        <title>The Global Catalogue of Microorganisms (GCM) 10K type strain sequencing project: providing services to taxonomists for standard genome sequencing and annotation.</title>
        <authorList>
            <consortium name="The Broad Institute Genomics Platform"/>
            <consortium name="The Broad Institute Genome Sequencing Center for Infectious Disease"/>
            <person name="Wu L."/>
            <person name="Ma J."/>
        </authorList>
    </citation>
    <scope>NUCLEOTIDE SEQUENCE [LARGE SCALE GENOMIC DNA]</scope>
    <source>
        <strain evidence="6">KCTC 22558</strain>
    </source>
</reference>
<evidence type="ECO:0000313" key="5">
    <source>
        <dbReference type="EMBL" id="GGZ61085.1"/>
    </source>
</evidence>
<dbReference type="Pfam" id="PF21197">
    <property type="entry name" value="PgaA_barrel"/>
    <property type="match status" value="1"/>
</dbReference>
<accession>A0ABQ3C3M9</accession>
<feature type="repeat" description="TPR" evidence="3">
    <location>
        <begin position="175"/>
        <end position="208"/>
    </location>
</feature>
<dbReference type="InterPro" id="IPR011990">
    <property type="entry name" value="TPR-like_helical_dom_sf"/>
</dbReference>
<dbReference type="InterPro" id="IPR019734">
    <property type="entry name" value="TPR_rpt"/>
</dbReference>
<keyword evidence="6" id="KW-1185">Reference proteome</keyword>
<dbReference type="PROSITE" id="PS50005">
    <property type="entry name" value="TPR"/>
    <property type="match status" value="2"/>
</dbReference>
<dbReference type="PANTHER" id="PTHR44943">
    <property type="entry name" value="CELLULOSE SYNTHASE OPERON PROTEIN C"/>
    <property type="match status" value="1"/>
</dbReference>
<dbReference type="SUPFAM" id="SSF48452">
    <property type="entry name" value="TPR-like"/>
    <property type="match status" value="1"/>
</dbReference>
<dbReference type="EMBL" id="BMXY01000001">
    <property type="protein sequence ID" value="GGZ61085.1"/>
    <property type="molecule type" value="Genomic_DNA"/>
</dbReference>
<feature type="repeat" description="TPR" evidence="3">
    <location>
        <begin position="292"/>
        <end position="325"/>
    </location>
</feature>
<name>A0ABQ3C3M9_9GAMM</name>
<gene>
    <name evidence="5" type="ORF">GCM10008101_13820</name>
</gene>
<feature type="domain" description="PgaA membrane beta barrel" evidence="4">
    <location>
        <begin position="391"/>
        <end position="664"/>
    </location>
</feature>
<organism evidence="5 6">
    <name type="scientific">Cognatilysobacter xinjiangensis</name>
    <dbReference type="NCBI Taxonomy" id="546892"/>
    <lineage>
        <taxon>Bacteria</taxon>
        <taxon>Pseudomonadati</taxon>
        <taxon>Pseudomonadota</taxon>
        <taxon>Gammaproteobacteria</taxon>
        <taxon>Lysobacterales</taxon>
        <taxon>Lysobacteraceae</taxon>
        <taxon>Cognatilysobacter</taxon>
    </lineage>
</organism>
<dbReference type="InterPro" id="IPR049003">
    <property type="entry name" value="PgaA_barrel"/>
</dbReference>
<dbReference type="Gene3D" id="1.25.40.10">
    <property type="entry name" value="Tetratricopeptide repeat domain"/>
    <property type="match status" value="2"/>
</dbReference>
<evidence type="ECO:0000256" key="2">
    <source>
        <dbReference type="ARBA" id="ARBA00022803"/>
    </source>
</evidence>
<evidence type="ECO:0000313" key="6">
    <source>
        <dbReference type="Proteomes" id="UP000643403"/>
    </source>
</evidence>
<protein>
    <recommendedName>
        <fullName evidence="4">PgaA membrane beta barrel domain-containing protein</fullName>
    </recommendedName>
</protein>
<proteinExistence type="predicted"/>
<keyword evidence="1" id="KW-0677">Repeat</keyword>
<comment type="caution">
    <text evidence="5">The sequence shown here is derived from an EMBL/GenBank/DDBJ whole genome shotgun (WGS) entry which is preliminary data.</text>
</comment>
<dbReference type="SMART" id="SM00028">
    <property type="entry name" value="TPR"/>
    <property type="match status" value="4"/>
</dbReference>
<dbReference type="Proteomes" id="UP000643403">
    <property type="component" value="Unassembled WGS sequence"/>
</dbReference>
<dbReference type="SUPFAM" id="SSF56935">
    <property type="entry name" value="Porins"/>
    <property type="match status" value="1"/>
</dbReference>
<evidence type="ECO:0000256" key="3">
    <source>
        <dbReference type="PROSITE-ProRule" id="PRU00339"/>
    </source>
</evidence>
<dbReference type="PANTHER" id="PTHR44943:SF8">
    <property type="entry name" value="TPR REPEAT-CONTAINING PROTEIN MJ0263"/>
    <property type="match status" value="1"/>
</dbReference>
<dbReference type="Pfam" id="PF13432">
    <property type="entry name" value="TPR_16"/>
    <property type="match status" value="2"/>
</dbReference>